<name>A0A3Q9GJ16_MORCA</name>
<organism evidence="2 5">
    <name type="scientific">Moraxella catarrhalis</name>
    <name type="common">Branhamella catarrhalis</name>
    <dbReference type="NCBI Taxonomy" id="480"/>
    <lineage>
        <taxon>Bacteria</taxon>
        <taxon>Pseudomonadati</taxon>
        <taxon>Pseudomonadota</taxon>
        <taxon>Gammaproteobacteria</taxon>
        <taxon>Moraxellales</taxon>
        <taxon>Moraxellaceae</taxon>
        <taxon>Moraxella</taxon>
    </lineage>
</organism>
<gene>
    <name evidence="2" type="ORF">EJK53_0698</name>
    <name evidence="3" type="ORF">EJK54_0311</name>
</gene>
<evidence type="ECO:0000313" key="3">
    <source>
        <dbReference type="EMBL" id="RUO13545.1"/>
    </source>
</evidence>
<dbReference type="EMBL" id="CP034662">
    <property type="protein sequence ID" value="AZQ94278.1"/>
    <property type="molecule type" value="Genomic_DNA"/>
</dbReference>
<dbReference type="Proteomes" id="UP000280228">
    <property type="component" value="Chromosome"/>
</dbReference>
<protein>
    <submittedName>
        <fullName evidence="2 3">Membrane protein</fullName>
    </submittedName>
</protein>
<keyword evidence="4" id="KW-1185">Reference proteome</keyword>
<proteinExistence type="predicted"/>
<evidence type="ECO:0000313" key="4">
    <source>
        <dbReference type="Proteomes" id="UP000268436"/>
    </source>
</evidence>
<reference evidence="4 5" key="1">
    <citation type="submission" date="2018-12" db="EMBL/GenBank/DDBJ databases">
        <title>Persistence of Moraxella catarrhalis in Chronic Obstructive Pulmonary Disease and Regulation of the Hag/MID Adhesin.</title>
        <authorList>
            <person name="Murphy T."/>
            <person name="Zhao X."/>
            <person name="Vyas G."/>
            <person name="Aluvathingal J."/>
            <person name="Nadendla S."/>
            <person name="Tallon L."/>
            <person name="Tettelin H."/>
        </authorList>
    </citation>
    <scope>NUCLEOTIDE SEQUENCE [LARGE SCALE GENOMIC DNA]</scope>
    <source>
        <strain evidence="3 4">173P27B1</strain>
        <strain evidence="2 5">46P58B1</strain>
    </source>
</reference>
<dbReference type="AlphaFoldDB" id="A0A3Q9GJ16"/>
<sequence>MGLNFAYYSIKFMGCACANLKAILIFWVLYIYKIMLKDLKLC</sequence>
<evidence type="ECO:0000313" key="5">
    <source>
        <dbReference type="Proteomes" id="UP000280228"/>
    </source>
</evidence>
<keyword evidence="1" id="KW-1133">Transmembrane helix</keyword>
<accession>A0A3Q9GJ16</accession>
<keyword evidence="1" id="KW-0812">Transmembrane</keyword>
<evidence type="ECO:0000313" key="2">
    <source>
        <dbReference type="EMBL" id="AZQ94278.1"/>
    </source>
</evidence>
<keyword evidence="1" id="KW-0472">Membrane</keyword>
<dbReference type="Proteomes" id="UP000268436">
    <property type="component" value="Unassembled WGS sequence"/>
</dbReference>
<feature type="transmembrane region" description="Helical" evidence="1">
    <location>
        <begin position="6"/>
        <end position="32"/>
    </location>
</feature>
<evidence type="ECO:0000256" key="1">
    <source>
        <dbReference type="SAM" id="Phobius"/>
    </source>
</evidence>
<dbReference type="EMBL" id="RYER01000021">
    <property type="protein sequence ID" value="RUO13545.1"/>
    <property type="molecule type" value="Genomic_DNA"/>
</dbReference>